<feature type="chain" id="PRO_5046651206" evidence="2">
    <location>
        <begin position="20"/>
        <end position="171"/>
    </location>
</feature>
<evidence type="ECO:0000313" key="4">
    <source>
        <dbReference type="EMBL" id="GAA4812208.1"/>
    </source>
</evidence>
<keyword evidence="1 2" id="KW-0732">Signal</keyword>
<dbReference type="Gene3D" id="2.60.40.3080">
    <property type="match status" value="1"/>
</dbReference>
<dbReference type="EMBL" id="BAABJW010000003">
    <property type="protein sequence ID" value="GAA4812208.1"/>
    <property type="molecule type" value="Genomic_DNA"/>
</dbReference>
<gene>
    <name evidence="4" type="ORF">GCM10023330_19350</name>
</gene>
<dbReference type="Pfam" id="PF18962">
    <property type="entry name" value="Por_Secre_tail"/>
    <property type="match status" value="1"/>
</dbReference>
<dbReference type="InterPro" id="IPR026444">
    <property type="entry name" value="Secre_tail"/>
</dbReference>
<evidence type="ECO:0000256" key="2">
    <source>
        <dbReference type="SAM" id="SignalP"/>
    </source>
</evidence>
<proteinExistence type="predicted"/>
<dbReference type="RefSeq" id="WP_345276771.1">
    <property type="nucleotide sequence ID" value="NZ_BAABJW010000003.1"/>
</dbReference>
<organism evidence="4 5">
    <name type="scientific">Litoribaculum gwangyangense</name>
    <dbReference type="NCBI Taxonomy" id="1130722"/>
    <lineage>
        <taxon>Bacteria</taxon>
        <taxon>Pseudomonadati</taxon>
        <taxon>Bacteroidota</taxon>
        <taxon>Flavobacteriia</taxon>
        <taxon>Flavobacteriales</taxon>
        <taxon>Flavobacteriaceae</taxon>
        <taxon>Litoribaculum</taxon>
    </lineage>
</organism>
<reference evidence="5" key="1">
    <citation type="journal article" date="2019" name="Int. J. Syst. Evol. Microbiol.">
        <title>The Global Catalogue of Microorganisms (GCM) 10K type strain sequencing project: providing services to taxonomists for standard genome sequencing and annotation.</title>
        <authorList>
            <consortium name="The Broad Institute Genomics Platform"/>
            <consortium name="The Broad Institute Genome Sequencing Center for Infectious Disease"/>
            <person name="Wu L."/>
            <person name="Ma J."/>
        </authorList>
    </citation>
    <scope>NUCLEOTIDE SEQUENCE [LARGE SCALE GENOMIC DNA]</scope>
    <source>
        <strain evidence="5">JCM 18325</strain>
    </source>
</reference>
<evidence type="ECO:0000256" key="1">
    <source>
        <dbReference type="ARBA" id="ARBA00022729"/>
    </source>
</evidence>
<dbReference type="Proteomes" id="UP001501433">
    <property type="component" value="Unassembled WGS sequence"/>
</dbReference>
<comment type="caution">
    <text evidence="4">The sequence shown here is derived from an EMBL/GenBank/DDBJ whole genome shotgun (WGS) entry which is preliminary data.</text>
</comment>
<feature type="domain" description="Secretion system C-terminal sorting" evidence="3">
    <location>
        <begin position="97"/>
        <end position="169"/>
    </location>
</feature>
<dbReference type="NCBIfam" id="TIGR04183">
    <property type="entry name" value="Por_Secre_tail"/>
    <property type="match status" value="1"/>
</dbReference>
<protein>
    <submittedName>
        <fullName evidence="4">T9SS type A sorting domain-containing protein</fullName>
    </submittedName>
</protein>
<accession>A0ABP9CM31</accession>
<keyword evidence="5" id="KW-1185">Reference proteome</keyword>
<evidence type="ECO:0000313" key="5">
    <source>
        <dbReference type="Proteomes" id="UP001501433"/>
    </source>
</evidence>
<feature type="signal peptide" evidence="2">
    <location>
        <begin position="1"/>
        <end position="19"/>
    </location>
</feature>
<name>A0ABP9CM31_9FLAO</name>
<sequence>MKINLLLVCILCFVFSIQAQNKNTYKITRSNMGSGGSSQKIATSKGNYIVSQSIGQSSVIGTSNKNGYYLRHGYQQPVSKIKVVDEVFKNNDLLATIYPNPFEESVSISFNEDMERDIDVLVFDLSGKLIFSNKYAPSKNIQLQLDNISSGSYLLKVLSNNRRFNVKLIKK</sequence>
<evidence type="ECO:0000259" key="3">
    <source>
        <dbReference type="Pfam" id="PF18962"/>
    </source>
</evidence>